<organism evidence="1 2">
    <name type="scientific">Mesobacillus foraminis</name>
    <dbReference type="NCBI Taxonomy" id="279826"/>
    <lineage>
        <taxon>Bacteria</taxon>
        <taxon>Bacillati</taxon>
        <taxon>Bacillota</taxon>
        <taxon>Bacilli</taxon>
        <taxon>Bacillales</taxon>
        <taxon>Bacillaceae</taxon>
        <taxon>Mesobacillus</taxon>
    </lineage>
</organism>
<dbReference type="AlphaFoldDB" id="A0A4R2BNR2"/>
<dbReference type="Pfam" id="PF00756">
    <property type="entry name" value="Esterase"/>
    <property type="match status" value="1"/>
</dbReference>
<dbReference type="PANTHER" id="PTHR48098">
    <property type="entry name" value="ENTEROCHELIN ESTERASE-RELATED"/>
    <property type="match status" value="1"/>
</dbReference>
<dbReference type="Proteomes" id="UP000295689">
    <property type="component" value="Unassembled WGS sequence"/>
</dbReference>
<comment type="caution">
    <text evidence="1">The sequence shown here is derived from an EMBL/GenBank/DDBJ whole genome shotgun (WGS) entry which is preliminary data.</text>
</comment>
<dbReference type="InterPro" id="IPR000801">
    <property type="entry name" value="Esterase-like"/>
</dbReference>
<dbReference type="Gene3D" id="3.40.50.1820">
    <property type="entry name" value="alpha/beta hydrolase"/>
    <property type="match status" value="1"/>
</dbReference>
<keyword evidence="2" id="KW-1185">Reference proteome</keyword>
<accession>A0A4R2BNR2</accession>
<evidence type="ECO:0000313" key="2">
    <source>
        <dbReference type="Proteomes" id="UP000295689"/>
    </source>
</evidence>
<dbReference type="SUPFAM" id="SSF53474">
    <property type="entry name" value="alpha/beta-Hydrolases"/>
    <property type="match status" value="1"/>
</dbReference>
<dbReference type="PANTHER" id="PTHR48098:SF3">
    <property type="entry name" value="IRON(III) ENTEROBACTIN ESTERASE"/>
    <property type="match status" value="1"/>
</dbReference>
<protein>
    <submittedName>
        <fullName evidence="1">Enterochelin esterase-like enzyme</fullName>
    </submittedName>
</protein>
<name>A0A4R2BNR2_9BACI</name>
<dbReference type="EMBL" id="SLVV01000001">
    <property type="protein sequence ID" value="TCN27799.1"/>
    <property type="molecule type" value="Genomic_DNA"/>
</dbReference>
<dbReference type="InterPro" id="IPR029058">
    <property type="entry name" value="AB_hydrolase_fold"/>
</dbReference>
<proteinExistence type="predicted"/>
<dbReference type="RefSeq" id="WP_181215897.1">
    <property type="nucleotide sequence ID" value="NZ_JABUHM010000006.1"/>
</dbReference>
<sequence length="240" mass="27594">MSFPRGTLNELKLHSNALEEEMTLLVYQPAAFSPLNKYTIMIAQDGRDYFQLGRIGRVADELLAAKKIENLMIIGIPYHSVEDRWKKYHPDGEQNEAYIRFLAHELVPFIDRNFPTLQVGMGRALIGDSLGATVSLRTALRYPHTFSKVILQSPYVNEKVLQETLDFPEGPQLDIYHTVGSKETEVKTTKEGIQDFLTPNRELSRILETKTLSYHYGEFEGGHFWTHWQPDIKEALQKIL</sequence>
<reference evidence="1 2" key="1">
    <citation type="journal article" date="2015" name="Stand. Genomic Sci.">
        <title>Genomic Encyclopedia of Bacterial and Archaeal Type Strains, Phase III: the genomes of soil and plant-associated and newly described type strains.</title>
        <authorList>
            <person name="Whitman W.B."/>
            <person name="Woyke T."/>
            <person name="Klenk H.P."/>
            <person name="Zhou Y."/>
            <person name="Lilburn T.G."/>
            <person name="Beck B.J."/>
            <person name="De Vos P."/>
            <person name="Vandamme P."/>
            <person name="Eisen J.A."/>
            <person name="Garrity G."/>
            <person name="Hugenholtz P."/>
            <person name="Kyrpides N.C."/>
        </authorList>
    </citation>
    <scope>NUCLEOTIDE SEQUENCE [LARGE SCALE GENOMIC DNA]</scope>
    <source>
        <strain evidence="1 2">CV53</strain>
    </source>
</reference>
<dbReference type="InterPro" id="IPR050583">
    <property type="entry name" value="Mycobacterial_A85_antigen"/>
</dbReference>
<gene>
    <name evidence="1" type="ORF">EV146_101127</name>
</gene>
<evidence type="ECO:0000313" key="1">
    <source>
        <dbReference type="EMBL" id="TCN27799.1"/>
    </source>
</evidence>